<accession>A0A948TJ32</accession>
<dbReference type="PANTHER" id="PTHR46124:SF2">
    <property type="entry name" value="D-AMINOACYL-TRNA DEACYLASE"/>
    <property type="match status" value="1"/>
</dbReference>
<dbReference type="InterPro" id="IPR015991">
    <property type="entry name" value="TatD/YcfH-like"/>
</dbReference>
<evidence type="ECO:0000256" key="2">
    <source>
        <dbReference type="ARBA" id="ARBA00022801"/>
    </source>
</evidence>
<dbReference type="InterPro" id="IPR001130">
    <property type="entry name" value="TatD-like"/>
</dbReference>
<dbReference type="PROSITE" id="PS01137">
    <property type="entry name" value="TATD_1"/>
    <property type="match status" value="1"/>
</dbReference>
<dbReference type="Proteomes" id="UP000777303">
    <property type="component" value="Unassembled WGS sequence"/>
</dbReference>
<dbReference type="SUPFAM" id="SSF51556">
    <property type="entry name" value="Metallo-dependent hydrolases"/>
    <property type="match status" value="1"/>
</dbReference>
<organism evidence="4 5">
    <name type="scientific">Candidatus Paralactobacillus gallistercoris</name>
    <dbReference type="NCBI Taxonomy" id="2838724"/>
    <lineage>
        <taxon>Bacteria</taxon>
        <taxon>Bacillati</taxon>
        <taxon>Bacillota</taxon>
        <taxon>Bacilli</taxon>
        <taxon>Lactobacillales</taxon>
        <taxon>Lactobacillaceae</taxon>
        <taxon>Lactobacillus</taxon>
    </lineage>
</organism>
<dbReference type="PANTHER" id="PTHR46124">
    <property type="entry name" value="D-AMINOACYL-TRNA DEACYLASE"/>
    <property type="match status" value="1"/>
</dbReference>
<evidence type="ECO:0000313" key="4">
    <source>
        <dbReference type="EMBL" id="MBU3851563.1"/>
    </source>
</evidence>
<dbReference type="GO" id="GO:0016788">
    <property type="term" value="F:hydrolase activity, acting on ester bonds"/>
    <property type="evidence" value="ECO:0007669"/>
    <property type="project" value="InterPro"/>
</dbReference>
<feature type="binding site" evidence="3">
    <location>
        <position position="9"/>
    </location>
    <ligand>
        <name>a divalent metal cation</name>
        <dbReference type="ChEBI" id="CHEBI:60240"/>
        <label>1</label>
    </ligand>
</feature>
<keyword evidence="2 4" id="KW-0378">Hydrolase</keyword>
<dbReference type="EMBL" id="JAHLFS010000032">
    <property type="protein sequence ID" value="MBU3851563.1"/>
    <property type="molecule type" value="Genomic_DNA"/>
</dbReference>
<dbReference type="InterPro" id="IPR018228">
    <property type="entry name" value="DNase_TatD-rel_CS"/>
</dbReference>
<feature type="binding site" evidence="3">
    <location>
        <position position="93"/>
    </location>
    <ligand>
        <name>a divalent metal cation</name>
        <dbReference type="ChEBI" id="CHEBI:60240"/>
        <label>1</label>
    </ligand>
</feature>
<evidence type="ECO:0000256" key="3">
    <source>
        <dbReference type="PIRSR" id="PIRSR005902-1"/>
    </source>
</evidence>
<reference evidence="4" key="1">
    <citation type="journal article" date="2021" name="PeerJ">
        <title>Extensive microbial diversity within the chicken gut microbiome revealed by metagenomics and culture.</title>
        <authorList>
            <person name="Gilroy R."/>
            <person name="Ravi A."/>
            <person name="Getino M."/>
            <person name="Pursley I."/>
            <person name="Horton D.L."/>
            <person name="Alikhan N.F."/>
            <person name="Baker D."/>
            <person name="Gharbi K."/>
            <person name="Hall N."/>
            <person name="Watson M."/>
            <person name="Adriaenssens E.M."/>
            <person name="Foster-Nyarko E."/>
            <person name="Jarju S."/>
            <person name="Secka A."/>
            <person name="Antonio M."/>
            <person name="Oren A."/>
            <person name="Chaudhuri R.R."/>
            <person name="La Ragione R."/>
            <person name="Hildebrand F."/>
            <person name="Pallen M.J."/>
        </authorList>
    </citation>
    <scope>NUCLEOTIDE SEQUENCE</scope>
    <source>
        <strain evidence="4">F6-6636</strain>
    </source>
</reference>
<sequence>MDIFDAHTHLNDAPFAGKEAAYVQHARTLDVKKMAIAGSDADLNAGALRLAHQFPHLYAVVGWHPEFAKDYNQTIEARLITQLQDPKTVALGEIGLDYHWQTSPHDQQQQVFIRQLDLAKQLHLPVVIHTRDALADTYQILKEAHLQNGGIIHSFNGNCEWAQKFLDLGMYLSFSGVVSFKNAPLVQAAARMVPLDRMLVETDAPYLTPVPYRGHQNEPGYTRYVVEAIAKLRNTSVAEIAAHTWHNAHQIYGLDENEN</sequence>
<dbReference type="GO" id="GO:0046872">
    <property type="term" value="F:metal ion binding"/>
    <property type="evidence" value="ECO:0007669"/>
    <property type="project" value="UniProtKB-KW"/>
</dbReference>
<dbReference type="Pfam" id="PF01026">
    <property type="entry name" value="TatD_DNase"/>
    <property type="match status" value="1"/>
</dbReference>
<dbReference type="GO" id="GO:0005829">
    <property type="term" value="C:cytosol"/>
    <property type="evidence" value="ECO:0007669"/>
    <property type="project" value="TreeGrafter"/>
</dbReference>
<feature type="binding site" evidence="3">
    <location>
        <position position="129"/>
    </location>
    <ligand>
        <name>a divalent metal cation</name>
        <dbReference type="ChEBI" id="CHEBI:60240"/>
        <label>2</label>
    </ligand>
</feature>
<feature type="binding site" evidence="3">
    <location>
        <position position="203"/>
    </location>
    <ligand>
        <name>a divalent metal cation</name>
        <dbReference type="ChEBI" id="CHEBI:60240"/>
        <label>1</label>
    </ligand>
</feature>
<dbReference type="GO" id="GO:0004536">
    <property type="term" value="F:DNA nuclease activity"/>
    <property type="evidence" value="ECO:0007669"/>
    <property type="project" value="InterPro"/>
</dbReference>
<proteinExistence type="predicted"/>
<gene>
    <name evidence="4" type="ORF">H9901_02575</name>
</gene>
<dbReference type="PIRSF" id="PIRSF005902">
    <property type="entry name" value="DNase_TatD"/>
    <property type="match status" value="1"/>
</dbReference>
<dbReference type="InterPro" id="IPR032466">
    <property type="entry name" value="Metal_Hydrolase"/>
</dbReference>
<reference evidence="4" key="2">
    <citation type="submission" date="2021-04" db="EMBL/GenBank/DDBJ databases">
        <authorList>
            <person name="Gilroy R."/>
        </authorList>
    </citation>
    <scope>NUCLEOTIDE SEQUENCE</scope>
    <source>
        <strain evidence="4">F6-6636</strain>
    </source>
</reference>
<protein>
    <submittedName>
        <fullName evidence="4">TatD family hydrolase</fullName>
    </submittedName>
</protein>
<comment type="caution">
    <text evidence="4">The sequence shown here is derived from an EMBL/GenBank/DDBJ whole genome shotgun (WGS) entry which is preliminary data.</text>
</comment>
<evidence type="ECO:0000313" key="5">
    <source>
        <dbReference type="Proteomes" id="UP000777303"/>
    </source>
</evidence>
<dbReference type="Gene3D" id="3.20.20.140">
    <property type="entry name" value="Metal-dependent hydrolases"/>
    <property type="match status" value="1"/>
</dbReference>
<evidence type="ECO:0000256" key="1">
    <source>
        <dbReference type="ARBA" id="ARBA00022723"/>
    </source>
</evidence>
<dbReference type="FunFam" id="3.20.20.140:FF:000005">
    <property type="entry name" value="TatD family hydrolase"/>
    <property type="match status" value="1"/>
</dbReference>
<dbReference type="AlphaFoldDB" id="A0A948TJ32"/>
<feature type="binding site" evidence="3">
    <location>
        <position position="7"/>
    </location>
    <ligand>
        <name>a divalent metal cation</name>
        <dbReference type="ChEBI" id="CHEBI:60240"/>
        <label>1</label>
    </ligand>
</feature>
<name>A0A948TJ32_9LACO</name>
<keyword evidence="1 3" id="KW-0479">Metal-binding</keyword>
<feature type="binding site" evidence="3">
    <location>
        <position position="153"/>
    </location>
    <ligand>
        <name>a divalent metal cation</name>
        <dbReference type="ChEBI" id="CHEBI:60240"/>
        <label>2</label>
    </ligand>
</feature>
<dbReference type="CDD" id="cd01310">
    <property type="entry name" value="TatD_DNAse"/>
    <property type="match status" value="1"/>
</dbReference>
<dbReference type="NCBIfam" id="TIGR00010">
    <property type="entry name" value="YchF/TatD family DNA exonuclease"/>
    <property type="match status" value="1"/>
</dbReference>